<dbReference type="PANTHER" id="PTHR22891">
    <property type="entry name" value="EUKARYOTIC TRANSLATION INITIATION FACTOR 2C"/>
    <property type="match status" value="1"/>
</dbReference>
<dbReference type="InterPro" id="IPR003100">
    <property type="entry name" value="PAZ_dom"/>
</dbReference>
<keyword evidence="3" id="KW-1185">Reference proteome</keyword>
<dbReference type="InterPro" id="IPR036085">
    <property type="entry name" value="PAZ_dom_sf"/>
</dbReference>
<sequence length="149" mass="17141">MSREENRLQLLGWLSTLADGSIFTNNVRGFHVLQVPLLTRYIGKMMTESLFSLKQKTKDDAGEVQSTDVTFYDYFVNNRNIDLPCINVGKPKRPTYFPLELCSLVSLQRYTKALSTFQRASLVENSRQKPQEMEQQCWRVPPDAMVTGL</sequence>
<evidence type="ECO:0000313" key="2">
    <source>
        <dbReference type="EMBL" id="KAL2543374.1"/>
    </source>
</evidence>
<organism evidence="2 3">
    <name type="scientific">Abeliophyllum distichum</name>
    <dbReference type="NCBI Taxonomy" id="126358"/>
    <lineage>
        <taxon>Eukaryota</taxon>
        <taxon>Viridiplantae</taxon>
        <taxon>Streptophyta</taxon>
        <taxon>Embryophyta</taxon>
        <taxon>Tracheophyta</taxon>
        <taxon>Spermatophyta</taxon>
        <taxon>Magnoliopsida</taxon>
        <taxon>eudicotyledons</taxon>
        <taxon>Gunneridae</taxon>
        <taxon>Pentapetalae</taxon>
        <taxon>asterids</taxon>
        <taxon>lamiids</taxon>
        <taxon>Lamiales</taxon>
        <taxon>Oleaceae</taxon>
        <taxon>Forsythieae</taxon>
        <taxon>Abeliophyllum</taxon>
    </lineage>
</organism>
<proteinExistence type="predicted"/>
<evidence type="ECO:0000259" key="1">
    <source>
        <dbReference type="PROSITE" id="PS50821"/>
    </source>
</evidence>
<dbReference type="AlphaFoldDB" id="A0ABD1W124"/>
<accession>A0ABD1W124</accession>
<name>A0ABD1W124_9LAMI</name>
<gene>
    <name evidence="2" type="ORF">Adt_04352</name>
</gene>
<dbReference type="CDD" id="cd02846">
    <property type="entry name" value="PAZ_argonaute_like"/>
    <property type="match status" value="1"/>
</dbReference>
<feature type="domain" description="PAZ" evidence="1">
    <location>
        <begin position="1"/>
        <end position="106"/>
    </location>
</feature>
<dbReference type="PROSITE" id="PS50821">
    <property type="entry name" value="PAZ"/>
    <property type="match status" value="1"/>
</dbReference>
<comment type="caution">
    <text evidence="2">The sequence shown here is derived from an EMBL/GenBank/DDBJ whole genome shotgun (WGS) entry which is preliminary data.</text>
</comment>
<protein>
    <submittedName>
        <fullName evidence="2">Protein argonaute 4</fullName>
    </submittedName>
</protein>
<evidence type="ECO:0000313" key="3">
    <source>
        <dbReference type="Proteomes" id="UP001604336"/>
    </source>
</evidence>
<dbReference type="Proteomes" id="UP001604336">
    <property type="component" value="Unassembled WGS sequence"/>
</dbReference>
<reference evidence="3" key="1">
    <citation type="submission" date="2024-07" db="EMBL/GenBank/DDBJ databases">
        <title>Two chromosome-level genome assemblies of Korean endemic species Abeliophyllum distichum and Forsythia ovata (Oleaceae).</title>
        <authorList>
            <person name="Jang H."/>
        </authorList>
    </citation>
    <scope>NUCLEOTIDE SEQUENCE [LARGE SCALE GENOMIC DNA]</scope>
</reference>
<dbReference type="Gene3D" id="2.170.260.10">
    <property type="entry name" value="paz domain"/>
    <property type="match status" value="1"/>
</dbReference>
<dbReference type="Pfam" id="PF02170">
    <property type="entry name" value="PAZ"/>
    <property type="match status" value="1"/>
</dbReference>
<dbReference type="SUPFAM" id="SSF101690">
    <property type="entry name" value="PAZ domain"/>
    <property type="match status" value="1"/>
</dbReference>
<dbReference type="EMBL" id="JBFOLK010000001">
    <property type="protein sequence ID" value="KAL2543374.1"/>
    <property type="molecule type" value="Genomic_DNA"/>
</dbReference>